<sequence>MLDGEGVIVGKFNDKYLQLKGQLHVILSAPTRSGKGVGVVIPNLLAWKSSVVVLDIKQENWDITSGFRQKHGQKCFLFNPLATDYRTHKYNPLSYISSNPDFRINDIQKIGNMLFPDKPNTDVIWTATPRSFFLGVVLFLIETGGKLTLGQVLRETLNGGDGSKYFKQAIIDRAENDRPLSGECVRALNTYISIASENTRAGVITGFRSQLELWMNPIVDAATNGNDFDLTRLRKDKISIYVGVTPDNLERVAPLLNLFFQQLIDLNTRELPSQDKEIKHDCLLLMDEFTAIGKVGVLSKGISYIAGYGLRMMPIIQSPSQLVDVYGREAADTFTVNHALNIVFPPKATETQAARDISEWLGYETVKGVSTSKTKSIFERRSPSENISDQRRALLLPQEITSLGADKAIVALENTPPIMAKKIRYFNDPIFVNRLKSVSKTLGALSFSQAKKELIKVIQSGELAAPVPTLKLSGNSADSVIDISHFKEDLTDTVERDITAEDIPALASKTLADFSITFPTLDIPQGSNMTEQEILEIADRLSEEVGFLTGSKNTDNKDVAHG</sequence>
<comment type="subcellular location">
    <subcellularLocation>
        <location evidence="1">Cell membrane</location>
        <topology evidence="1">Multi-pass membrane protein</topology>
    </subcellularLocation>
</comment>
<reference evidence="7" key="1">
    <citation type="journal article" date="2014" name="Int. J. Syst. Evol. Microbiol.">
        <title>Complete genome of a new Firmicutes species belonging to the dominant human colonic microbiota ('Ruminococcus bicirculans') reveals two chromosomes and a selective capacity to utilize plant glucans.</title>
        <authorList>
            <consortium name="NISC Comparative Sequencing Program"/>
            <person name="Wegmann U."/>
            <person name="Louis P."/>
            <person name="Goesmann A."/>
            <person name="Henrissat B."/>
            <person name="Duncan S.H."/>
            <person name="Flint H.J."/>
        </authorList>
    </citation>
    <scope>NUCLEOTIDE SEQUENCE</scope>
    <source>
        <strain evidence="7">NBRC 102424</strain>
    </source>
</reference>
<evidence type="ECO:0000313" key="8">
    <source>
        <dbReference type="Proteomes" id="UP001161423"/>
    </source>
</evidence>
<dbReference type="CDD" id="cd01127">
    <property type="entry name" value="TrwB_TraG_TraD_VirD4"/>
    <property type="match status" value="1"/>
</dbReference>
<accession>A0ABQ5TYX2</accession>
<dbReference type="InterPro" id="IPR027417">
    <property type="entry name" value="P-loop_NTPase"/>
</dbReference>
<evidence type="ECO:0000256" key="1">
    <source>
        <dbReference type="ARBA" id="ARBA00004651"/>
    </source>
</evidence>
<dbReference type="InterPro" id="IPR051539">
    <property type="entry name" value="T4SS-coupling_protein"/>
</dbReference>
<dbReference type="EMBL" id="BSND01000012">
    <property type="protein sequence ID" value="GLQ00603.1"/>
    <property type="molecule type" value="Genomic_DNA"/>
</dbReference>
<dbReference type="Proteomes" id="UP001161423">
    <property type="component" value="Unassembled WGS sequence"/>
</dbReference>
<evidence type="ECO:0000313" key="7">
    <source>
        <dbReference type="EMBL" id="GLQ00603.1"/>
    </source>
</evidence>
<protein>
    <submittedName>
        <fullName evidence="7">Protein VirD4</fullName>
    </submittedName>
</protein>
<evidence type="ECO:0000256" key="6">
    <source>
        <dbReference type="ARBA" id="ARBA00023136"/>
    </source>
</evidence>
<dbReference type="InterPro" id="IPR003688">
    <property type="entry name" value="TraG/VirD4"/>
</dbReference>
<evidence type="ECO:0000256" key="5">
    <source>
        <dbReference type="ARBA" id="ARBA00022989"/>
    </source>
</evidence>
<evidence type="ECO:0000256" key="3">
    <source>
        <dbReference type="ARBA" id="ARBA00022475"/>
    </source>
</evidence>
<evidence type="ECO:0000256" key="2">
    <source>
        <dbReference type="ARBA" id="ARBA00008806"/>
    </source>
</evidence>
<evidence type="ECO:0000256" key="4">
    <source>
        <dbReference type="ARBA" id="ARBA00022692"/>
    </source>
</evidence>
<comment type="similarity">
    <text evidence="2">Belongs to the VirD4/TraG family.</text>
</comment>
<keyword evidence="4" id="KW-0812">Transmembrane</keyword>
<keyword evidence="6" id="KW-0472">Membrane</keyword>
<keyword evidence="5" id="KW-1133">Transmembrane helix</keyword>
<comment type="caution">
    <text evidence="7">The sequence shown here is derived from an EMBL/GenBank/DDBJ whole genome shotgun (WGS) entry which is preliminary data.</text>
</comment>
<gene>
    <name evidence="7" type="ORF">GCM10007891_24560</name>
</gene>
<organism evidence="7 8">
    <name type="scientific">Methylophaga thalassica</name>
    <dbReference type="NCBI Taxonomy" id="40223"/>
    <lineage>
        <taxon>Bacteria</taxon>
        <taxon>Pseudomonadati</taxon>
        <taxon>Pseudomonadota</taxon>
        <taxon>Gammaproteobacteria</taxon>
        <taxon>Thiotrichales</taxon>
        <taxon>Piscirickettsiaceae</taxon>
        <taxon>Methylophaga</taxon>
    </lineage>
</organism>
<reference evidence="7" key="2">
    <citation type="submission" date="2023-01" db="EMBL/GenBank/DDBJ databases">
        <title>Draft genome sequence of Methylophaga thalassica strain NBRC 102424.</title>
        <authorList>
            <person name="Sun Q."/>
            <person name="Mori K."/>
        </authorList>
    </citation>
    <scope>NUCLEOTIDE SEQUENCE</scope>
    <source>
        <strain evidence="7">NBRC 102424</strain>
    </source>
</reference>
<dbReference type="PANTHER" id="PTHR37937:SF1">
    <property type="entry name" value="CONJUGATIVE TRANSFER: DNA TRANSPORT"/>
    <property type="match status" value="1"/>
</dbReference>
<proteinExistence type="inferred from homology"/>
<keyword evidence="3" id="KW-1003">Cell membrane</keyword>
<dbReference type="PANTHER" id="PTHR37937">
    <property type="entry name" value="CONJUGATIVE TRANSFER: DNA TRANSPORT"/>
    <property type="match status" value="1"/>
</dbReference>
<dbReference type="Gene3D" id="3.40.50.300">
    <property type="entry name" value="P-loop containing nucleotide triphosphate hydrolases"/>
    <property type="match status" value="1"/>
</dbReference>
<keyword evidence="8" id="KW-1185">Reference proteome</keyword>
<dbReference type="Pfam" id="PF02534">
    <property type="entry name" value="T4SS-DNA_transf"/>
    <property type="match status" value="1"/>
</dbReference>
<dbReference type="SUPFAM" id="SSF52540">
    <property type="entry name" value="P-loop containing nucleoside triphosphate hydrolases"/>
    <property type="match status" value="1"/>
</dbReference>
<name>A0ABQ5TYX2_9GAMM</name>